<name>A0A0D6Q305_KOMEU</name>
<comment type="caution">
    <text evidence="2">The sequence shown here is derived from an EMBL/GenBank/DDBJ whole genome shotgun (WGS) entry which is preliminary data.</text>
</comment>
<evidence type="ECO:0000256" key="1">
    <source>
        <dbReference type="SAM" id="Phobius"/>
    </source>
</evidence>
<dbReference type="AlphaFoldDB" id="A0A0D6Q305"/>
<reference evidence="2 3" key="1">
    <citation type="submission" date="2012-11" db="EMBL/GenBank/DDBJ databases">
        <title>Whole genome sequence of Gluconacetobacter europaeus NBRC3261.</title>
        <authorList>
            <person name="Azuma Y."/>
            <person name="Higashiura N."/>
            <person name="Hirakawa H."/>
            <person name="Matsushita K."/>
        </authorList>
    </citation>
    <scope>NUCLEOTIDE SEQUENCE [LARGE SCALE GENOMIC DNA]</scope>
    <source>
        <strain evidence="2 3">NBRC 3261</strain>
    </source>
</reference>
<feature type="transmembrane region" description="Helical" evidence="1">
    <location>
        <begin position="6"/>
        <end position="25"/>
    </location>
</feature>
<accession>A0A0D6Q305</accession>
<dbReference type="Proteomes" id="UP000032675">
    <property type="component" value="Unassembled WGS sequence"/>
</dbReference>
<keyword evidence="1" id="KW-0472">Membrane</keyword>
<evidence type="ECO:0000313" key="2">
    <source>
        <dbReference type="EMBL" id="GAN97942.1"/>
    </source>
</evidence>
<gene>
    <name evidence="2" type="ORF">Geu3261_0339_002</name>
</gene>
<dbReference type="EMBL" id="BANI01000285">
    <property type="protein sequence ID" value="GAN97942.1"/>
    <property type="molecule type" value="Genomic_DNA"/>
</dbReference>
<organism evidence="2 3">
    <name type="scientific">Komagataeibacter europaeus NBRC 3261</name>
    <dbReference type="NCBI Taxonomy" id="1234669"/>
    <lineage>
        <taxon>Bacteria</taxon>
        <taxon>Pseudomonadati</taxon>
        <taxon>Pseudomonadota</taxon>
        <taxon>Alphaproteobacteria</taxon>
        <taxon>Acetobacterales</taxon>
        <taxon>Acetobacteraceae</taxon>
        <taxon>Komagataeibacter</taxon>
    </lineage>
</organism>
<keyword evidence="1" id="KW-0812">Transmembrane</keyword>
<evidence type="ECO:0000313" key="3">
    <source>
        <dbReference type="Proteomes" id="UP000032675"/>
    </source>
</evidence>
<protein>
    <submittedName>
        <fullName evidence="2">Uncharacterized protein</fullName>
    </submittedName>
</protein>
<proteinExistence type="predicted"/>
<sequence length="42" mass="4844">MSGSRILWGQVSVVLLMIILSWWMATQWVAWKLGFQPQLGQP</sequence>
<keyword evidence="1" id="KW-1133">Transmembrane helix</keyword>